<sequence>MSSETTAETVTVKKEAAVLEGWKCPLSDPHLHRDDLRQRCGKNAKRRASGTEVSDGIKHNWCQKGQKNVSAQLFGMFIHSMKTISHKVNVSQITQRFFHGVRLPGTKSI</sequence>
<evidence type="ECO:0000313" key="2">
    <source>
        <dbReference type="Proteomes" id="UP000503349"/>
    </source>
</evidence>
<evidence type="ECO:0000313" key="1">
    <source>
        <dbReference type="EMBL" id="KAF3691206.1"/>
    </source>
</evidence>
<dbReference type="EMBL" id="CM015717">
    <property type="protein sequence ID" value="KAF3691206.1"/>
    <property type="molecule type" value="Genomic_DNA"/>
</dbReference>
<dbReference type="AlphaFoldDB" id="A0A6G1PMH1"/>
<dbReference type="Proteomes" id="UP000503349">
    <property type="component" value="Chromosome 6"/>
</dbReference>
<accession>A0A6G1PMH1</accession>
<gene>
    <name evidence="1" type="ORF">EXN66_Car006881</name>
</gene>
<reference evidence="1 2" key="1">
    <citation type="submission" date="2019-02" db="EMBL/GenBank/DDBJ databases">
        <title>Opniocepnalus argus genome.</title>
        <authorList>
            <person name="Zhou C."/>
            <person name="Xiao S."/>
        </authorList>
    </citation>
    <scope>NUCLEOTIDE SEQUENCE [LARGE SCALE GENOMIC DNA]</scope>
    <source>
        <strain evidence="1">OARG1902GOOAL</strain>
        <tissue evidence="1">Muscle</tissue>
    </source>
</reference>
<protein>
    <submittedName>
        <fullName evidence="1">Uncharacterized protein</fullName>
    </submittedName>
</protein>
<organism evidence="1 2">
    <name type="scientific">Channa argus</name>
    <name type="common">Northern snakehead</name>
    <name type="synonym">Ophicephalus argus</name>
    <dbReference type="NCBI Taxonomy" id="215402"/>
    <lineage>
        <taxon>Eukaryota</taxon>
        <taxon>Metazoa</taxon>
        <taxon>Chordata</taxon>
        <taxon>Craniata</taxon>
        <taxon>Vertebrata</taxon>
        <taxon>Euteleostomi</taxon>
        <taxon>Actinopterygii</taxon>
        <taxon>Neopterygii</taxon>
        <taxon>Teleostei</taxon>
        <taxon>Neoteleostei</taxon>
        <taxon>Acanthomorphata</taxon>
        <taxon>Anabantaria</taxon>
        <taxon>Anabantiformes</taxon>
        <taxon>Channoidei</taxon>
        <taxon>Channidae</taxon>
        <taxon>Channa</taxon>
    </lineage>
</organism>
<proteinExistence type="predicted"/>
<reference evidence="2" key="2">
    <citation type="submission" date="2019-02" db="EMBL/GenBank/DDBJ databases">
        <title>Opniocepnalus argus Var Kimnra genome.</title>
        <authorList>
            <person name="Zhou C."/>
            <person name="Xiao S."/>
        </authorList>
    </citation>
    <scope>NUCLEOTIDE SEQUENCE [LARGE SCALE GENOMIC DNA]</scope>
</reference>
<keyword evidence="2" id="KW-1185">Reference proteome</keyword>
<name>A0A6G1PMH1_CHAAH</name>